<evidence type="ECO:0000256" key="2">
    <source>
        <dbReference type="SAM" id="Phobius"/>
    </source>
</evidence>
<feature type="domain" description="E3 ubiquitin-protein ligase APD1-4 middle" evidence="3">
    <location>
        <begin position="75"/>
        <end position="182"/>
    </location>
</feature>
<keyword evidence="2" id="KW-1133">Transmembrane helix</keyword>
<keyword evidence="2" id="KW-0812">Transmembrane</keyword>
<keyword evidence="2" id="KW-0472">Membrane</keyword>
<gene>
    <name evidence="4" type="ORF">g.38915</name>
</gene>
<proteinExistence type="predicted"/>
<protein>
    <recommendedName>
        <fullName evidence="3">E3 ubiquitin-protein ligase APD1-4 middle domain-containing protein</fullName>
    </recommendedName>
</protein>
<dbReference type="InterPro" id="IPR032010">
    <property type="entry name" value="APD1-4_M"/>
</dbReference>
<name>A0A1B6HG45_9HEMI</name>
<dbReference type="PANTHER" id="PTHR39077:SF1">
    <property type="entry name" value="E3 UBIQUITIN-PROTEIN LIGASE APD1-4 MIDDLE DOMAIN-CONTAINING PROTEIN"/>
    <property type="match status" value="1"/>
</dbReference>
<feature type="compositionally biased region" description="Basic and acidic residues" evidence="1">
    <location>
        <begin position="1"/>
        <end position="15"/>
    </location>
</feature>
<dbReference type="Pfam" id="PF16041">
    <property type="entry name" value="APD1-4_M"/>
    <property type="match status" value="1"/>
</dbReference>
<evidence type="ECO:0000259" key="3">
    <source>
        <dbReference type="Pfam" id="PF16041"/>
    </source>
</evidence>
<feature type="transmembrane region" description="Helical" evidence="2">
    <location>
        <begin position="167"/>
        <end position="185"/>
    </location>
</feature>
<feature type="region of interest" description="Disordered" evidence="1">
    <location>
        <begin position="1"/>
        <end position="28"/>
    </location>
</feature>
<evidence type="ECO:0000313" key="4">
    <source>
        <dbReference type="EMBL" id="JAS73632.1"/>
    </source>
</evidence>
<sequence>MEMKPDGEADFRGRINESTTNDQSNSEFWSSFSSSEERLLECEGLLLNLPLTPHHVCEAHRPESILARASSPNTVSYKVPSNGYYFFVFNSENEVQPNFLRIHFRLEKTTYNVTNAVAACHNQTGSCSLPLRFWSQDKVILELPVRPNDTLWNEEFLAVSTCEPRTTLYIACVIAVPLLIILFAFQ</sequence>
<accession>A0A1B6HG45</accession>
<dbReference type="AlphaFoldDB" id="A0A1B6HG45"/>
<organism evidence="4">
    <name type="scientific">Homalodisca liturata</name>
    <dbReference type="NCBI Taxonomy" id="320908"/>
    <lineage>
        <taxon>Eukaryota</taxon>
        <taxon>Metazoa</taxon>
        <taxon>Ecdysozoa</taxon>
        <taxon>Arthropoda</taxon>
        <taxon>Hexapoda</taxon>
        <taxon>Insecta</taxon>
        <taxon>Pterygota</taxon>
        <taxon>Neoptera</taxon>
        <taxon>Paraneoptera</taxon>
        <taxon>Hemiptera</taxon>
        <taxon>Auchenorrhyncha</taxon>
        <taxon>Membracoidea</taxon>
        <taxon>Cicadellidae</taxon>
        <taxon>Cicadellinae</taxon>
        <taxon>Proconiini</taxon>
        <taxon>Homalodisca</taxon>
    </lineage>
</organism>
<evidence type="ECO:0000256" key="1">
    <source>
        <dbReference type="SAM" id="MobiDB-lite"/>
    </source>
</evidence>
<dbReference type="PANTHER" id="PTHR39077">
    <property type="entry name" value="DUF4793 DOMAIN-CONTAINING PROTEIN"/>
    <property type="match status" value="1"/>
</dbReference>
<dbReference type="EMBL" id="GECU01034074">
    <property type="protein sequence ID" value="JAS73632.1"/>
    <property type="molecule type" value="Transcribed_RNA"/>
</dbReference>
<reference evidence="4" key="1">
    <citation type="submission" date="2015-11" db="EMBL/GenBank/DDBJ databases">
        <title>De novo transcriptome assembly of four potential Pierce s Disease insect vectors from Arizona vineyards.</title>
        <authorList>
            <person name="Tassone E.E."/>
        </authorList>
    </citation>
    <scope>NUCLEOTIDE SEQUENCE</scope>
</reference>